<evidence type="ECO:0008006" key="3">
    <source>
        <dbReference type="Google" id="ProtNLM"/>
    </source>
</evidence>
<keyword evidence="2" id="KW-1185">Reference proteome</keyword>
<proteinExistence type="predicted"/>
<gene>
    <name evidence="1" type="ORF">EJO50_10775</name>
</gene>
<dbReference type="RefSeq" id="WP_125974066.1">
    <property type="nucleotide sequence ID" value="NZ_CP034433.1"/>
</dbReference>
<reference evidence="1 2" key="1">
    <citation type="submission" date="2018-12" db="EMBL/GenBank/DDBJ databases">
        <title>Complete genome sequence of Iodobacter sp. H11R3.</title>
        <authorList>
            <person name="Bae J.-W."/>
        </authorList>
    </citation>
    <scope>NUCLEOTIDE SEQUENCE [LARGE SCALE GENOMIC DNA]</scope>
    <source>
        <strain evidence="1 2">H11R3</strain>
    </source>
</reference>
<dbReference type="OrthoDB" id="9805398at2"/>
<sequence>MILKKKRVIGHQVEYLGDARLDVAGDVATLSLVSSKEEILVGSRLIRANDAPFMNFVPHVPETPVSGRVISSYGGVAEAGPLTTVVINRGSDHGIDVGSVLFNYKAGRLIRKENRNEPNRYTPIEKNGNLFIYRVFPMFSYGLVLDSLRAVNVGDEVKAP</sequence>
<dbReference type="EMBL" id="CP034433">
    <property type="protein sequence ID" value="AZN36921.1"/>
    <property type="molecule type" value="Genomic_DNA"/>
</dbReference>
<evidence type="ECO:0000313" key="2">
    <source>
        <dbReference type="Proteomes" id="UP000282438"/>
    </source>
</evidence>
<dbReference type="AlphaFoldDB" id="A0A3S8ZU12"/>
<accession>A0A3S8ZU12</accession>
<organism evidence="1 2">
    <name type="scientific">Iodobacter ciconiae</name>
    <dbReference type="NCBI Taxonomy" id="2496266"/>
    <lineage>
        <taxon>Bacteria</taxon>
        <taxon>Pseudomonadati</taxon>
        <taxon>Pseudomonadota</taxon>
        <taxon>Betaproteobacteria</taxon>
        <taxon>Neisseriales</taxon>
        <taxon>Chitinibacteraceae</taxon>
        <taxon>Iodobacter</taxon>
    </lineage>
</organism>
<protein>
    <recommendedName>
        <fullName evidence="3">Peptidoglycan-binding protein</fullName>
    </recommendedName>
</protein>
<name>A0A3S8ZU12_9NEIS</name>
<dbReference type="KEGG" id="iod:EJO50_10775"/>
<evidence type="ECO:0000313" key="1">
    <source>
        <dbReference type="EMBL" id="AZN36921.1"/>
    </source>
</evidence>
<dbReference type="Proteomes" id="UP000282438">
    <property type="component" value="Chromosome"/>
</dbReference>